<feature type="domain" description="HIG1" evidence="6">
    <location>
        <begin position="20"/>
        <end position="111"/>
    </location>
</feature>
<feature type="region of interest" description="Disordered" evidence="5">
    <location>
        <begin position="1"/>
        <end position="20"/>
    </location>
</feature>
<dbReference type="GO" id="GO:0031966">
    <property type="term" value="C:mitochondrial membrane"/>
    <property type="evidence" value="ECO:0007669"/>
    <property type="project" value="UniProtKB-SubCell"/>
</dbReference>
<dbReference type="PROSITE" id="PS51503">
    <property type="entry name" value="HIG1"/>
    <property type="match status" value="1"/>
</dbReference>
<evidence type="ECO:0000256" key="1">
    <source>
        <dbReference type="ARBA" id="ARBA00004325"/>
    </source>
</evidence>
<dbReference type="GO" id="GO:0097250">
    <property type="term" value="P:mitochondrial respirasome assembly"/>
    <property type="evidence" value="ECO:0007669"/>
    <property type="project" value="TreeGrafter"/>
</dbReference>
<evidence type="ECO:0000256" key="2">
    <source>
        <dbReference type="ARBA" id="ARBA00022692"/>
    </source>
</evidence>
<evidence type="ECO:0000259" key="6">
    <source>
        <dbReference type="PROSITE" id="PS51503"/>
    </source>
</evidence>
<evidence type="ECO:0000313" key="7">
    <source>
        <dbReference type="Ensembl" id="ENSCCNP00000029732.1"/>
    </source>
</evidence>
<name>A0A8C0XMM3_CASCN</name>
<comment type="subcellular location">
    <subcellularLocation>
        <location evidence="1">Mitochondrion membrane</location>
    </subcellularLocation>
</comment>
<dbReference type="InterPro" id="IPR050355">
    <property type="entry name" value="RCF1"/>
</dbReference>
<proteinExistence type="predicted"/>
<dbReference type="Gene3D" id="6.10.140.1320">
    <property type="match status" value="1"/>
</dbReference>
<keyword evidence="2" id="KW-0812">Transmembrane</keyword>
<dbReference type="Pfam" id="PF04588">
    <property type="entry name" value="HIG_1_N"/>
    <property type="match status" value="1"/>
</dbReference>
<keyword evidence="3" id="KW-1133">Transmembrane helix</keyword>
<evidence type="ECO:0000256" key="5">
    <source>
        <dbReference type="SAM" id="MobiDB-lite"/>
    </source>
</evidence>
<dbReference type="InterPro" id="IPR007667">
    <property type="entry name" value="Hypoxia_induced_domain"/>
</dbReference>
<reference evidence="7" key="1">
    <citation type="submission" date="2023-09" db="UniProtKB">
        <authorList>
            <consortium name="Ensembl"/>
        </authorList>
    </citation>
    <scope>IDENTIFICATION</scope>
</reference>
<evidence type="ECO:0000256" key="3">
    <source>
        <dbReference type="ARBA" id="ARBA00022989"/>
    </source>
</evidence>
<dbReference type="PANTHER" id="PTHR12297">
    <property type="entry name" value="HYPOXIA-INDUCBILE GENE 1 HIG1 -RELATED"/>
    <property type="match status" value="1"/>
</dbReference>
<dbReference type="PANTHER" id="PTHR12297:SF18">
    <property type="entry name" value="HIG1 DOMAIN FAMILY MEMBER 2A"/>
    <property type="match status" value="1"/>
</dbReference>
<dbReference type="Ensembl" id="ENSCCNT00000037474.1">
    <property type="protein sequence ID" value="ENSCCNP00000029732.1"/>
    <property type="gene ID" value="ENSCCNG00000028486.1"/>
</dbReference>
<sequence>MSAPGPATPEAPFKSSQPPVIEGFHPTIDSNLEGFEEKFICKTHENPMVPIGCLSMAATLTYGLYCFHRGHSQCSQLMMCTQITTQGSMVSAVLLGLAASAMKSRSCTHDGALKAPQRSFQNSGATSSPAKRLISAPPVTGPCVVEGESGSCNLRIFFRNPRFSLLWV</sequence>
<accession>A0A8C0XMM3</accession>
<organism evidence="7">
    <name type="scientific">Castor canadensis</name>
    <name type="common">American beaver</name>
    <dbReference type="NCBI Taxonomy" id="51338"/>
    <lineage>
        <taxon>Eukaryota</taxon>
        <taxon>Metazoa</taxon>
        <taxon>Chordata</taxon>
        <taxon>Craniata</taxon>
        <taxon>Vertebrata</taxon>
        <taxon>Euteleostomi</taxon>
        <taxon>Mammalia</taxon>
        <taxon>Eutheria</taxon>
        <taxon>Euarchontoglires</taxon>
        <taxon>Glires</taxon>
        <taxon>Rodentia</taxon>
        <taxon>Castorimorpha</taxon>
        <taxon>Castoridae</taxon>
        <taxon>Castor</taxon>
    </lineage>
</organism>
<dbReference type="AlphaFoldDB" id="A0A8C0XMM3"/>
<keyword evidence="4" id="KW-0472">Membrane</keyword>
<evidence type="ECO:0000256" key="4">
    <source>
        <dbReference type="ARBA" id="ARBA00023136"/>
    </source>
</evidence>
<protein>
    <recommendedName>
        <fullName evidence="6">HIG1 domain-containing protein</fullName>
    </recommendedName>
</protein>